<evidence type="ECO:0000256" key="3">
    <source>
        <dbReference type="ARBA" id="ARBA00022496"/>
    </source>
</evidence>
<dbReference type="InterPro" id="IPR000531">
    <property type="entry name" value="Beta-barrel_TonB"/>
</dbReference>
<comment type="subcellular location">
    <subcellularLocation>
        <location evidence="1">Cell outer membrane</location>
        <topology evidence="1">Multi-pass membrane protein</topology>
    </subcellularLocation>
</comment>
<evidence type="ECO:0000256" key="8">
    <source>
        <dbReference type="ARBA" id="ARBA00023077"/>
    </source>
</evidence>
<dbReference type="PROSITE" id="PS52016">
    <property type="entry name" value="TONB_DEPENDENT_REC_3"/>
    <property type="match status" value="1"/>
</dbReference>
<keyword evidence="6" id="KW-0408">Iron</keyword>
<evidence type="ECO:0000256" key="4">
    <source>
        <dbReference type="ARBA" id="ARBA00022692"/>
    </source>
</evidence>
<keyword evidence="10" id="KW-0998">Cell outer membrane</keyword>
<dbReference type="GO" id="GO:0015344">
    <property type="term" value="F:siderophore uptake transmembrane transporter activity"/>
    <property type="evidence" value="ECO:0007669"/>
    <property type="project" value="TreeGrafter"/>
</dbReference>
<evidence type="ECO:0000313" key="13">
    <source>
        <dbReference type="EMBL" id="CUS46675.1"/>
    </source>
</evidence>
<dbReference type="PANTHER" id="PTHR32552">
    <property type="entry name" value="FERRICHROME IRON RECEPTOR-RELATED"/>
    <property type="match status" value="1"/>
</dbReference>
<reference evidence="13" key="1">
    <citation type="submission" date="2015-10" db="EMBL/GenBank/DDBJ databases">
        <authorList>
            <person name="Gilbert D.G."/>
        </authorList>
    </citation>
    <scope>NUCLEOTIDE SEQUENCE</scope>
</reference>
<keyword evidence="9" id="KW-0472">Membrane</keyword>
<keyword evidence="13" id="KW-0675">Receptor</keyword>
<evidence type="ECO:0000256" key="5">
    <source>
        <dbReference type="ARBA" id="ARBA00022729"/>
    </source>
</evidence>
<evidence type="ECO:0000256" key="10">
    <source>
        <dbReference type="ARBA" id="ARBA00023237"/>
    </source>
</evidence>
<dbReference type="InterPro" id="IPR037066">
    <property type="entry name" value="Plug_dom_sf"/>
</dbReference>
<dbReference type="GO" id="GO:0009279">
    <property type="term" value="C:cell outer membrane"/>
    <property type="evidence" value="ECO:0007669"/>
    <property type="project" value="UniProtKB-SubCell"/>
</dbReference>
<keyword evidence="4" id="KW-0812">Transmembrane</keyword>
<evidence type="ECO:0000256" key="9">
    <source>
        <dbReference type="ARBA" id="ARBA00023136"/>
    </source>
</evidence>
<dbReference type="Gene3D" id="2.40.170.20">
    <property type="entry name" value="TonB-dependent receptor, beta-barrel domain"/>
    <property type="match status" value="1"/>
</dbReference>
<sequence>MRHLHAWLLAGTALCSPFAANAAVTTDKPAAAADTAPDSAVPDEAPAADAPSADIIVIGRGETRQVQRISQVDIERLAAGTSPLKAIEKLPSVNFQSADAFGAYEWSERVSIRSFNQNQIGFTLDGIPLGDGSYGNTNGLHVSRAISSENIGQTIVSQGAGSIGTQATNNLGGTIEFFSSDPKPTFGMTLNGTYGSQNTVRAFGRLDTGVLGENGSSAYVSYGYLDTEKWKGFGSQRQHQVNAKFVAPIADVRLVGTFDFSDRRENDYQDLSLDMIRRLGLNNDNISNNYPLAVAIADVLAYNGAHPTAPLPYPAPYATADDVYYNAAGLRVDYLASLGIETAKDAPIHGELKAYYHSNHGQGIWFTPYTATPGGAPLSVRTTEYDIRRKGVFGSIGGKLGFNDITVGGWYEKNDFRQARRFYGLTSRMTPTRDSLEFQSNPFFTQWDFKYGTETIQYYVQDKIALGNLTIDFGWKGFDVRNSATPIVSGGLAAGKIKVTDWFQPHGGFNYKLSESAELFGDFTQVKRAFVSSATTGPFATTQPGFNALLTTSKLKPEESNTYELGGRFKNRWFNGLIAAYYVDFRNRLLGVTTGAGIVGNPVILQNVGAVRSYGFEAAGEAKLGHGFGVFASYSYNDSTYRDNVSATVLTKGKTTVDSPKHLAKGEITYDKGMFFGRIGANYMSKRYFTYTNDQSVPEQVIFDATLGARVTLPGERKVEVQLNATNLFDRKYISTIGSNGFGNSGDNQTLLAGAPQQFFVTVKTGF</sequence>
<evidence type="ECO:0000256" key="6">
    <source>
        <dbReference type="ARBA" id="ARBA00023004"/>
    </source>
</evidence>
<accession>A0A160TN24</accession>
<evidence type="ECO:0000256" key="7">
    <source>
        <dbReference type="ARBA" id="ARBA00023065"/>
    </source>
</evidence>
<dbReference type="InterPro" id="IPR036942">
    <property type="entry name" value="Beta-barrel_TonB_sf"/>
</dbReference>
<dbReference type="EMBL" id="CZQE01000385">
    <property type="protein sequence ID" value="CUS46675.1"/>
    <property type="molecule type" value="Genomic_DNA"/>
</dbReference>
<dbReference type="Pfam" id="PF00593">
    <property type="entry name" value="TonB_dep_Rec_b-barrel"/>
    <property type="match status" value="1"/>
</dbReference>
<dbReference type="AlphaFoldDB" id="A0A160TN24"/>
<evidence type="ECO:0000259" key="11">
    <source>
        <dbReference type="Pfam" id="PF00593"/>
    </source>
</evidence>
<keyword evidence="8" id="KW-0798">TonB box</keyword>
<protein>
    <submittedName>
        <fullName evidence="13">TonB-dependent receptor</fullName>
    </submittedName>
</protein>
<keyword evidence="5" id="KW-0732">Signal</keyword>
<gene>
    <name evidence="13" type="ORF">MGWOODY_Smn1789</name>
</gene>
<dbReference type="SUPFAM" id="SSF56935">
    <property type="entry name" value="Porins"/>
    <property type="match status" value="1"/>
</dbReference>
<keyword evidence="2" id="KW-0813">Transport</keyword>
<dbReference type="Gene3D" id="2.170.130.10">
    <property type="entry name" value="TonB-dependent receptor, plug domain"/>
    <property type="match status" value="1"/>
</dbReference>
<keyword evidence="3" id="KW-0410">Iron transport</keyword>
<feature type="domain" description="TonB-dependent receptor-like beta-barrel" evidence="11">
    <location>
        <begin position="270"/>
        <end position="728"/>
    </location>
</feature>
<dbReference type="InterPro" id="IPR012910">
    <property type="entry name" value="Plug_dom"/>
</dbReference>
<evidence type="ECO:0000256" key="2">
    <source>
        <dbReference type="ARBA" id="ARBA00022448"/>
    </source>
</evidence>
<evidence type="ECO:0000256" key="1">
    <source>
        <dbReference type="ARBA" id="ARBA00004571"/>
    </source>
</evidence>
<dbReference type="InterPro" id="IPR039426">
    <property type="entry name" value="TonB-dep_rcpt-like"/>
</dbReference>
<evidence type="ECO:0000259" key="12">
    <source>
        <dbReference type="Pfam" id="PF07715"/>
    </source>
</evidence>
<keyword evidence="7" id="KW-0406">Ion transport</keyword>
<feature type="domain" description="TonB-dependent receptor plug" evidence="12">
    <location>
        <begin position="63"/>
        <end position="173"/>
    </location>
</feature>
<name>A0A160TN24_9ZZZZ</name>
<organism evidence="13">
    <name type="scientific">hydrothermal vent metagenome</name>
    <dbReference type="NCBI Taxonomy" id="652676"/>
    <lineage>
        <taxon>unclassified sequences</taxon>
        <taxon>metagenomes</taxon>
        <taxon>ecological metagenomes</taxon>
    </lineage>
</organism>
<dbReference type="PANTHER" id="PTHR32552:SF89">
    <property type="entry name" value="CATECHOLATE SIDEROPHORE RECEPTOR FIU"/>
    <property type="match status" value="1"/>
</dbReference>
<proteinExistence type="predicted"/>
<dbReference type="Pfam" id="PF07715">
    <property type="entry name" value="Plug"/>
    <property type="match status" value="1"/>
</dbReference>